<name>A0A432MEN2_9BACT</name>
<reference evidence="3 4" key="2">
    <citation type="submission" date="2019-01" db="EMBL/GenBank/DDBJ databases">
        <title>Tautonia sociabilis, a novel thermotolerant planctomycete of Isosphaeraceae family, isolated from a 4000 m deep subterranean habitat.</title>
        <authorList>
            <person name="Kovaleva O.L."/>
            <person name="Elcheninov A.G."/>
            <person name="Van Heerden E."/>
            <person name="Toshchakov S.V."/>
            <person name="Novikov A."/>
            <person name="Bonch-Osmolovskaya E.A."/>
            <person name="Kublanov I.V."/>
        </authorList>
    </citation>
    <scope>NUCLEOTIDE SEQUENCE [LARGE SCALE GENOMIC DNA]</scope>
    <source>
        <strain evidence="3 4">GM2012</strain>
    </source>
</reference>
<dbReference type="PANTHER" id="PTHR35377">
    <property type="entry name" value="ANTITOXIN VAPB49-RELATED-RELATED"/>
    <property type="match status" value="1"/>
</dbReference>
<dbReference type="InterPro" id="IPR036165">
    <property type="entry name" value="YefM-like_sf"/>
</dbReference>
<dbReference type="Gene3D" id="3.40.1620.10">
    <property type="entry name" value="YefM-like domain"/>
    <property type="match status" value="1"/>
</dbReference>
<dbReference type="Pfam" id="PF02604">
    <property type="entry name" value="PhdYeFM_antitox"/>
    <property type="match status" value="1"/>
</dbReference>
<dbReference type="AlphaFoldDB" id="A0A432MEN2"/>
<proteinExistence type="inferred from homology"/>
<protein>
    <recommendedName>
        <fullName evidence="2">Antitoxin</fullName>
    </recommendedName>
</protein>
<evidence type="ECO:0000256" key="2">
    <source>
        <dbReference type="RuleBase" id="RU362080"/>
    </source>
</evidence>
<reference evidence="3 4" key="1">
    <citation type="submission" date="2018-12" db="EMBL/GenBank/DDBJ databases">
        <authorList>
            <person name="Toschakov S.V."/>
        </authorList>
    </citation>
    <scope>NUCLEOTIDE SEQUENCE [LARGE SCALE GENOMIC DNA]</scope>
    <source>
        <strain evidence="3 4">GM2012</strain>
    </source>
</reference>
<evidence type="ECO:0000313" key="4">
    <source>
        <dbReference type="Proteomes" id="UP000280296"/>
    </source>
</evidence>
<sequence length="79" mass="8770">MTTVGSFEAKTHLSQLLERVARGERITITKHGRPVAVLVPPPAEKADVEETVRKLIEFGKGRSLGGLTVREMVEEGRRF</sequence>
<evidence type="ECO:0000313" key="3">
    <source>
        <dbReference type="EMBL" id="RUL84019.1"/>
    </source>
</evidence>
<dbReference type="InterPro" id="IPR051416">
    <property type="entry name" value="phD-YefM_TA_antitoxins"/>
</dbReference>
<keyword evidence="4" id="KW-1185">Reference proteome</keyword>
<accession>A0A432MEN2</accession>
<dbReference type="EMBL" id="RYZH01000053">
    <property type="protein sequence ID" value="RUL84019.1"/>
    <property type="molecule type" value="Genomic_DNA"/>
</dbReference>
<comment type="similarity">
    <text evidence="1 2">Belongs to the phD/YefM antitoxin family.</text>
</comment>
<organism evidence="3 4">
    <name type="scientific">Tautonia sociabilis</name>
    <dbReference type="NCBI Taxonomy" id="2080755"/>
    <lineage>
        <taxon>Bacteria</taxon>
        <taxon>Pseudomonadati</taxon>
        <taxon>Planctomycetota</taxon>
        <taxon>Planctomycetia</taxon>
        <taxon>Isosphaerales</taxon>
        <taxon>Isosphaeraceae</taxon>
        <taxon>Tautonia</taxon>
    </lineage>
</organism>
<gene>
    <name evidence="3" type="ORF">TsocGM_21075</name>
</gene>
<comment type="function">
    <text evidence="2">Antitoxin component of a type II toxin-antitoxin (TA) system.</text>
</comment>
<dbReference type="InterPro" id="IPR006442">
    <property type="entry name" value="Antitoxin_Phd/YefM"/>
</dbReference>
<dbReference type="RefSeq" id="WP_126727438.1">
    <property type="nucleotide sequence ID" value="NZ_RYZH01000053.1"/>
</dbReference>
<evidence type="ECO:0000256" key="1">
    <source>
        <dbReference type="ARBA" id="ARBA00009981"/>
    </source>
</evidence>
<dbReference type="Proteomes" id="UP000280296">
    <property type="component" value="Unassembled WGS sequence"/>
</dbReference>
<dbReference type="NCBIfam" id="TIGR01552">
    <property type="entry name" value="phd_fam"/>
    <property type="match status" value="1"/>
</dbReference>
<dbReference type="PANTHER" id="PTHR35377:SF8">
    <property type="entry name" value="ANTITOXIN VAPB22"/>
    <property type="match status" value="1"/>
</dbReference>
<dbReference type="SUPFAM" id="SSF143120">
    <property type="entry name" value="YefM-like"/>
    <property type="match status" value="1"/>
</dbReference>
<dbReference type="OrthoDB" id="9800503at2"/>
<dbReference type="FunFam" id="3.40.1620.10:FF:000002">
    <property type="entry name" value="Antitoxin"/>
    <property type="match status" value="1"/>
</dbReference>
<comment type="caution">
    <text evidence="3">The sequence shown here is derived from an EMBL/GenBank/DDBJ whole genome shotgun (WGS) entry which is preliminary data.</text>
</comment>